<evidence type="ECO:0000256" key="1">
    <source>
        <dbReference type="SAM" id="MobiDB-lite"/>
    </source>
</evidence>
<dbReference type="SMART" id="SM00950">
    <property type="entry name" value="Piwi"/>
    <property type="match status" value="1"/>
</dbReference>
<organism evidence="3 4">
    <name type="scientific">Emiliania huxleyi (strain CCMP1516)</name>
    <dbReference type="NCBI Taxonomy" id="280463"/>
    <lineage>
        <taxon>Eukaryota</taxon>
        <taxon>Haptista</taxon>
        <taxon>Haptophyta</taxon>
        <taxon>Prymnesiophyceae</taxon>
        <taxon>Isochrysidales</taxon>
        <taxon>Noelaerhabdaceae</taxon>
        <taxon>Emiliania</taxon>
    </lineage>
</organism>
<dbReference type="STRING" id="2903.R1CT07"/>
<proteinExistence type="predicted"/>
<reference evidence="4" key="1">
    <citation type="journal article" date="2013" name="Nature">
        <title>Pan genome of the phytoplankton Emiliania underpins its global distribution.</title>
        <authorList>
            <person name="Read B.A."/>
            <person name="Kegel J."/>
            <person name="Klute M.J."/>
            <person name="Kuo A."/>
            <person name="Lefebvre S.C."/>
            <person name="Maumus F."/>
            <person name="Mayer C."/>
            <person name="Miller J."/>
            <person name="Monier A."/>
            <person name="Salamov A."/>
            <person name="Young J."/>
            <person name="Aguilar M."/>
            <person name="Claverie J.M."/>
            <person name="Frickenhaus S."/>
            <person name="Gonzalez K."/>
            <person name="Herman E.K."/>
            <person name="Lin Y.C."/>
            <person name="Napier J."/>
            <person name="Ogata H."/>
            <person name="Sarno A.F."/>
            <person name="Shmutz J."/>
            <person name="Schroeder D."/>
            <person name="de Vargas C."/>
            <person name="Verret F."/>
            <person name="von Dassow P."/>
            <person name="Valentin K."/>
            <person name="Van de Peer Y."/>
            <person name="Wheeler G."/>
            <person name="Dacks J.B."/>
            <person name="Delwiche C.F."/>
            <person name="Dyhrman S.T."/>
            <person name="Glockner G."/>
            <person name="John U."/>
            <person name="Richards T."/>
            <person name="Worden A.Z."/>
            <person name="Zhang X."/>
            <person name="Grigoriev I.V."/>
            <person name="Allen A.E."/>
            <person name="Bidle K."/>
            <person name="Borodovsky M."/>
            <person name="Bowler C."/>
            <person name="Brownlee C."/>
            <person name="Cock J.M."/>
            <person name="Elias M."/>
            <person name="Gladyshev V.N."/>
            <person name="Groth M."/>
            <person name="Guda C."/>
            <person name="Hadaegh A."/>
            <person name="Iglesias-Rodriguez M.D."/>
            <person name="Jenkins J."/>
            <person name="Jones B.M."/>
            <person name="Lawson T."/>
            <person name="Leese F."/>
            <person name="Lindquist E."/>
            <person name="Lobanov A."/>
            <person name="Lomsadze A."/>
            <person name="Malik S.B."/>
            <person name="Marsh M.E."/>
            <person name="Mackinder L."/>
            <person name="Mock T."/>
            <person name="Mueller-Roeber B."/>
            <person name="Pagarete A."/>
            <person name="Parker M."/>
            <person name="Probert I."/>
            <person name="Quesneville H."/>
            <person name="Raines C."/>
            <person name="Rensing S.A."/>
            <person name="Riano-Pachon D.M."/>
            <person name="Richier S."/>
            <person name="Rokitta S."/>
            <person name="Shiraiwa Y."/>
            <person name="Soanes D.M."/>
            <person name="van der Giezen M."/>
            <person name="Wahlund T.M."/>
            <person name="Williams B."/>
            <person name="Wilson W."/>
            <person name="Wolfe G."/>
            <person name="Wurch L.L."/>
        </authorList>
    </citation>
    <scope>NUCLEOTIDE SEQUENCE</scope>
</reference>
<dbReference type="Pfam" id="PF02171">
    <property type="entry name" value="Piwi"/>
    <property type="match status" value="1"/>
</dbReference>
<dbReference type="GO" id="GO:0003676">
    <property type="term" value="F:nucleic acid binding"/>
    <property type="evidence" value="ECO:0007669"/>
    <property type="project" value="InterPro"/>
</dbReference>
<feature type="compositionally biased region" description="Gly residues" evidence="1">
    <location>
        <begin position="1"/>
        <end position="23"/>
    </location>
</feature>
<dbReference type="KEGG" id="ehx:EMIHUDRAFT_430174"/>
<dbReference type="PANTHER" id="PTHR22891">
    <property type="entry name" value="EUKARYOTIC TRANSLATION INITIATION FACTOR 2C"/>
    <property type="match status" value="1"/>
</dbReference>
<name>A0A0D3JRL8_EMIH1</name>
<evidence type="ECO:0000259" key="2">
    <source>
        <dbReference type="PROSITE" id="PS50822"/>
    </source>
</evidence>
<dbReference type="AlphaFoldDB" id="A0A0D3JRL8"/>
<protein>
    <recommendedName>
        <fullName evidence="2">Piwi domain-containing protein</fullName>
    </recommendedName>
</protein>
<dbReference type="eggNOG" id="KOG1041">
    <property type="taxonomic scope" value="Eukaryota"/>
</dbReference>
<evidence type="ECO:0000313" key="3">
    <source>
        <dbReference type="EnsemblProtists" id="EOD26153"/>
    </source>
</evidence>
<dbReference type="Proteomes" id="UP000013827">
    <property type="component" value="Unassembled WGS sequence"/>
</dbReference>
<dbReference type="InterPro" id="IPR003165">
    <property type="entry name" value="Piwi"/>
</dbReference>
<feature type="domain" description="Piwi" evidence="2">
    <location>
        <begin position="33"/>
        <end position="299"/>
    </location>
</feature>
<dbReference type="EnsemblProtists" id="EOD26153">
    <property type="protein sequence ID" value="EOD26153"/>
    <property type="gene ID" value="EMIHUDRAFT_430174"/>
</dbReference>
<dbReference type="PaxDb" id="2903-EOD26153"/>
<dbReference type="InterPro" id="IPR012337">
    <property type="entry name" value="RNaseH-like_sf"/>
</dbReference>
<sequence>MAPPFGKGGGKGGKGGGKGGGRGPKVLGTDGSYSAGILLKVNLKLGGANGVSKAMNQSKSVVSAKPTMVVGLDVNHAGRGSTADSHPAICYSLDRLCSKWATEVTSQKAKEELVPAEWLKARMVHAAQEFQKRTGYTVRRLFFYRDGLAHNMFSAAVVQEVAAIKSAMEQLGICPELVYIVVQKRTRARFCMRTPDGRRYEKPPYGLVVDREVTDATHHTAAGDFYLSPHFALKGRTPRTPRPAHYHVIVDEANLTADQVHDFTFELCHVYQRATKVVSCPAPVYYAHLAAFQAQYNSTNWRDESAAWETGSAASGGSSGSSATVLLPMHKDHDGKLWQV</sequence>
<dbReference type="Gene3D" id="3.30.420.10">
    <property type="entry name" value="Ribonuclease H-like superfamily/Ribonuclease H"/>
    <property type="match status" value="1"/>
</dbReference>
<keyword evidence="4" id="KW-1185">Reference proteome</keyword>
<dbReference type="GeneID" id="17271699"/>
<evidence type="ECO:0000313" key="4">
    <source>
        <dbReference type="Proteomes" id="UP000013827"/>
    </source>
</evidence>
<reference evidence="3" key="2">
    <citation type="submission" date="2024-10" db="UniProtKB">
        <authorList>
            <consortium name="EnsemblProtists"/>
        </authorList>
    </citation>
    <scope>IDENTIFICATION</scope>
</reference>
<dbReference type="SUPFAM" id="SSF53098">
    <property type="entry name" value="Ribonuclease H-like"/>
    <property type="match status" value="1"/>
</dbReference>
<dbReference type="HOGENOM" id="CLU_812425_0_0_1"/>
<accession>A0A0D3JRL8</accession>
<dbReference type="RefSeq" id="XP_005778582.1">
    <property type="nucleotide sequence ID" value="XM_005778525.1"/>
</dbReference>
<dbReference type="PROSITE" id="PS50822">
    <property type="entry name" value="PIWI"/>
    <property type="match status" value="1"/>
</dbReference>
<feature type="region of interest" description="Disordered" evidence="1">
    <location>
        <begin position="1"/>
        <end position="26"/>
    </location>
</feature>
<dbReference type="InterPro" id="IPR036397">
    <property type="entry name" value="RNaseH_sf"/>
</dbReference>